<evidence type="ECO:0000256" key="1">
    <source>
        <dbReference type="SAM" id="MobiDB-lite"/>
    </source>
</evidence>
<dbReference type="GO" id="GO:0005634">
    <property type="term" value="C:nucleus"/>
    <property type="evidence" value="ECO:0007669"/>
    <property type="project" value="TreeGrafter"/>
</dbReference>
<comment type="caution">
    <text evidence="3">The sequence shown here is derived from an EMBL/GenBank/DDBJ whole genome shotgun (WGS) entry which is preliminary data.</text>
</comment>
<feature type="domain" description="BRCT" evidence="2">
    <location>
        <begin position="1048"/>
        <end position="1135"/>
    </location>
</feature>
<feature type="domain" description="BRCT" evidence="2">
    <location>
        <begin position="286"/>
        <end position="376"/>
    </location>
</feature>
<dbReference type="Pfam" id="PF12738">
    <property type="entry name" value="PTCB-BRCT"/>
    <property type="match status" value="2"/>
</dbReference>
<proteinExistence type="predicted"/>
<feature type="region of interest" description="Disordered" evidence="1">
    <location>
        <begin position="233"/>
        <end position="256"/>
    </location>
</feature>
<feature type="region of interest" description="Disordered" evidence="1">
    <location>
        <begin position="496"/>
        <end position="580"/>
    </location>
</feature>
<feature type="domain" description="BRCT" evidence="2">
    <location>
        <begin position="981"/>
        <end position="1027"/>
    </location>
</feature>
<dbReference type="InterPro" id="IPR001357">
    <property type="entry name" value="BRCT_dom"/>
</dbReference>
<keyword evidence="4" id="KW-1185">Reference proteome</keyword>
<dbReference type="SUPFAM" id="SSF52113">
    <property type="entry name" value="BRCT domain"/>
    <property type="match status" value="5"/>
</dbReference>
<feature type="compositionally biased region" description="Basic and acidic residues" evidence="1">
    <location>
        <begin position="241"/>
        <end position="252"/>
    </location>
</feature>
<gene>
    <name evidence="3" type="ORF">BS47DRAFT_1489475</name>
</gene>
<feature type="domain" description="BRCT" evidence="2">
    <location>
        <begin position="383"/>
        <end position="465"/>
    </location>
</feature>
<dbReference type="Proteomes" id="UP000886523">
    <property type="component" value="Unassembled WGS sequence"/>
</dbReference>
<dbReference type="Pfam" id="PF16770">
    <property type="entry name" value="RTT107_BRCT_5"/>
    <property type="match status" value="1"/>
</dbReference>
<feature type="domain" description="BRCT" evidence="2">
    <location>
        <begin position="9"/>
        <end position="102"/>
    </location>
</feature>
<dbReference type="Pfam" id="PF16589">
    <property type="entry name" value="BRCT_2"/>
    <property type="match status" value="1"/>
</dbReference>
<dbReference type="AlphaFoldDB" id="A0A9P6AI82"/>
<reference evidence="3" key="1">
    <citation type="journal article" date="2020" name="Nat. Commun.">
        <title>Large-scale genome sequencing of mycorrhizal fungi provides insights into the early evolution of symbiotic traits.</title>
        <authorList>
            <person name="Miyauchi S."/>
            <person name="Kiss E."/>
            <person name="Kuo A."/>
            <person name="Drula E."/>
            <person name="Kohler A."/>
            <person name="Sanchez-Garcia M."/>
            <person name="Morin E."/>
            <person name="Andreopoulos B."/>
            <person name="Barry K.W."/>
            <person name="Bonito G."/>
            <person name="Buee M."/>
            <person name="Carver A."/>
            <person name="Chen C."/>
            <person name="Cichocki N."/>
            <person name="Clum A."/>
            <person name="Culley D."/>
            <person name="Crous P.W."/>
            <person name="Fauchery L."/>
            <person name="Girlanda M."/>
            <person name="Hayes R.D."/>
            <person name="Keri Z."/>
            <person name="LaButti K."/>
            <person name="Lipzen A."/>
            <person name="Lombard V."/>
            <person name="Magnuson J."/>
            <person name="Maillard F."/>
            <person name="Murat C."/>
            <person name="Nolan M."/>
            <person name="Ohm R.A."/>
            <person name="Pangilinan J."/>
            <person name="Pereira M.F."/>
            <person name="Perotto S."/>
            <person name="Peter M."/>
            <person name="Pfister S."/>
            <person name="Riley R."/>
            <person name="Sitrit Y."/>
            <person name="Stielow J.B."/>
            <person name="Szollosi G."/>
            <person name="Zifcakova L."/>
            <person name="Stursova M."/>
            <person name="Spatafora J.W."/>
            <person name="Tedersoo L."/>
            <person name="Vaario L.M."/>
            <person name="Yamada A."/>
            <person name="Yan M."/>
            <person name="Wang P."/>
            <person name="Xu J."/>
            <person name="Bruns T."/>
            <person name="Baldrian P."/>
            <person name="Vilgalys R."/>
            <person name="Dunand C."/>
            <person name="Henrissat B."/>
            <person name="Grigoriev I.V."/>
            <person name="Hibbett D."/>
            <person name="Nagy L.G."/>
            <person name="Martin F.M."/>
        </authorList>
    </citation>
    <scope>NUCLEOTIDE SEQUENCE</scope>
    <source>
        <strain evidence="3">UP504</strain>
    </source>
</reference>
<feature type="domain" description="BRCT" evidence="2">
    <location>
        <begin position="103"/>
        <end position="196"/>
    </location>
</feature>
<feature type="compositionally biased region" description="Low complexity" evidence="1">
    <location>
        <begin position="798"/>
        <end position="813"/>
    </location>
</feature>
<dbReference type="OrthoDB" id="342264at2759"/>
<dbReference type="EMBL" id="MU129120">
    <property type="protein sequence ID" value="KAF9506201.1"/>
    <property type="molecule type" value="Genomic_DNA"/>
</dbReference>
<name>A0A9P6AI82_9AGAM</name>
<organism evidence="3 4">
    <name type="scientific">Hydnum rufescens UP504</name>
    <dbReference type="NCBI Taxonomy" id="1448309"/>
    <lineage>
        <taxon>Eukaryota</taxon>
        <taxon>Fungi</taxon>
        <taxon>Dikarya</taxon>
        <taxon>Basidiomycota</taxon>
        <taxon>Agaricomycotina</taxon>
        <taxon>Agaricomycetes</taxon>
        <taxon>Cantharellales</taxon>
        <taxon>Hydnaceae</taxon>
        <taxon>Hydnum</taxon>
    </lineage>
</organism>
<evidence type="ECO:0000313" key="4">
    <source>
        <dbReference type="Proteomes" id="UP000886523"/>
    </source>
</evidence>
<accession>A0A9P6AI82</accession>
<dbReference type="PROSITE" id="PS50172">
    <property type="entry name" value="BRCT"/>
    <property type="match status" value="6"/>
</dbReference>
<protein>
    <recommendedName>
        <fullName evidence="2">BRCT domain-containing protein</fullName>
    </recommendedName>
</protein>
<feature type="compositionally biased region" description="Basic and acidic residues" evidence="1">
    <location>
        <begin position="758"/>
        <end position="769"/>
    </location>
</feature>
<dbReference type="CDD" id="cd18432">
    <property type="entry name" value="BRCT_PAXIP1_rpt6_like"/>
    <property type="match status" value="1"/>
</dbReference>
<feature type="region of interest" description="Disordered" evidence="1">
    <location>
        <begin position="889"/>
        <end position="910"/>
    </location>
</feature>
<dbReference type="Gene3D" id="3.40.50.10190">
    <property type="entry name" value="BRCT domain"/>
    <property type="match status" value="5"/>
</dbReference>
<feature type="compositionally biased region" description="Basic and acidic residues" evidence="1">
    <location>
        <begin position="552"/>
        <end position="564"/>
    </location>
</feature>
<feature type="compositionally biased region" description="Polar residues" evidence="1">
    <location>
        <begin position="821"/>
        <end position="842"/>
    </location>
</feature>
<dbReference type="SMART" id="SM00292">
    <property type="entry name" value="BRCT"/>
    <property type="match status" value="6"/>
</dbReference>
<feature type="compositionally biased region" description="Low complexity" evidence="1">
    <location>
        <begin position="719"/>
        <end position="732"/>
    </location>
</feature>
<dbReference type="GO" id="GO:0006302">
    <property type="term" value="P:double-strand break repair"/>
    <property type="evidence" value="ECO:0007669"/>
    <property type="project" value="TreeGrafter"/>
</dbReference>
<sequence length="1151" mass="126274">MPNGPANEGAGDLFDDLIYYLSPSLLPDHSRVVRAIMSKNGAKEAQRKDIRSATHIISESHFLERLEFGEVGLRDDVAIVTPQWVWSAVWLGRLPAARGFSTDPRMIFSGIVGCSSDIPAGDREAIAAGIQSLGGQWRNALTKEVTHLFVLTPGGDKYNSAIHYYNLIGQPYVVTPHWFDDSFKCQRVQPVTQYLFPDPPVLHSQSIISQILTAHKDEGEAVVSKLEQALAGKFGPPKIRTPQEREKDRQTSRENAAAAERLSIMKSVEAQASFENIDVPNGAGGEFNDLWDGRKIHISPTVNARLRGSIGVRVQAGGGIIVNDPERDDFDILVTPHTGGPIYDAARRDKKLIGTIEWLFYCHSTGRISFPDDHLVHIPCPKDTIPEFQATTLTISGYTGLSREYLKTLLSRMGAPVTPEMTRQSTKICVASKLNSAKTKFADQWGVPVVNHLWVEECVKQWRFVHPSVQAGRFTNYPPSVDYGNLLGQRIAHATRAESADTRRLPQGMASERVSETAASGDISMHEAPIRTSPIISPPGSASEIEQAVTLDGKDEENPLDGDRWSSPSAGSRRDSRTTSDIFIESKGHAAEAEEEENVRDHAPPSTAKVVLVEDVEMGEPPLHRSHGDGPISAVKQLNHTHSDEDSDDELLSAEQILAQNRAKTSTRQGWRSRFYSVVPQTGKARHTASVEMVDSDTESFSPPKRSGPAPKPRFSQKTTPAAAPRTTAMTPEILISGPNIPRRTNSVNPAAGPSRAPQRDKDLRRRESTTTPEADAPASPTPSKRSLKKRASENLLASNKASTSKAKSSNTKVSEGDSVAKSSRPTAVASSSRYTRDSVATSSDDGRSRRAAAVRARVGLAADIEDANAHSASLKASKGNIHKLSLGKRTRSEAMSTDEDGDSENGRSEMRHVKAKTLPKIVNIDESESETGRVRSKEPLPQRNVKIKILLTKAKIPTTSAAYKTIKKLAVLTENPAECTHLVSSMISRTSKFLRAMNVAPFVLKPEWVTESAKARRLLPEADFKLDDPDGEQKYHFILDEALQRAKRGKLFAGFTLYVTPKVGLNLEELEEVIKFAGGKMIKSSALQKRQAYKEKTFMISSYEDQNLWQDLASSGTPIYNHALVLNSILRQELDLDGLVETVALQLEDS</sequence>
<dbReference type="PANTHER" id="PTHR47667">
    <property type="entry name" value="REGULATOR OF TY1 TRANSPOSITION PROTEIN 107"/>
    <property type="match status" value="1"/>
</dbReference>
<evidence type="ECO:0000259" key="2">
    <source>
        <dbReference type="PROSITE" id="PS50172"/>
    </source>
</evidence>
<dbReference type="GO" id="GO:1990683">
    <property type="term" value="P:DNA double-strand break attachment to nuclear envelope"/>
    <property type="evidence" value="ECO:0007669"/>
    <property type="project" value="TreeGrafter"/>
</dbReference>
<dbReference type="GO" id="GO:0035361">
    <property type="term" value="C:Cul8-RING ubiquitin ligase complex"/>
    <property type="evidence" value="ECO:0007669"/>
    <property type="project" value="TreeGrafter"/>
</dbReference>
<dbReference type="PANTHER" id="PTHR47667:SF1">
    <property type="entry name" value="REGULATOR OF TY1 TRANSPOSITION PROTEIN 107"/>
    <property type="match status" value="1"/>
</dbReference>
<dbReference type="InterPro" id="IPR053036">
    <property type="entry name" value="CellCycle_DNARepair_Reg"/>
</dbReference>
<dbReference type="CDD" id="cd18436">
    <property type="entry name" value="BRCT_BRC1_like_rpt2"/>
    <property type="match status" value="1"/>
</dbReference>
<feature type="region of interest" description="Disordered" evidence="1">
    <location>
        <begin position="677"/>
        <end position="855"/>
    </location>
</feature>
<evidence type="ECO:0000313" key="3">
    <source>
        <dbReference type="EMBL" id="KAF9506201.1"/>
    </source>
</evidence>
<dbReference type="InterPro" id="IPR036420">
    <property type="entry name" value="BRCT_dom_sf"/>
</dbReference>